<dbReference type="RefSeq" id="WP_011752736.1">
    <property type="nucleotide sequence ID" value="NC_008698.1"/>
</dbReference>
<dbReference type="GO" id="GO:0046872">
    <property type="term" value="F:metal ion binding"/>
    <property type="evidence" value="ECO:0007669"/>
    <property type="project" value="UniProtKB-KW"/>
</dbReference>
<dbReference type="HOGENOM" id="CLU_103623_0_0_2"/>
<sequence>MNKYRSKLEILKTAVKSLLQPPLTVPYTGHLNNSFIRGAPLLDRDKCLGCSLCARSCPSGAITMVPGGKKVVGGKEVERKIPSFNYYQCIYCGVCAEVCPGRAISMVKKQPVEIISLASLLPLATGEPEALKVLFSFLLLLVAVSFAYWLSGRVAARGKHTEKAREPFTGGVAPRLPTYRYHVEELYTFVILFVMLEITAFTMILERDASVILPCLLFLAYLLLLASPATRGR</sequence>
<dbReference type="Gene3D" id="3.30.70.3270">
    <property type="match status" value="1"/>
</dbReference>
<evidence type="ECO:0000259" key="6">
    <source>
        <dbReference type="PROSITE" id="PS51379"/>
    </source>
</evidence>
<evidence type="ECO:0000256" key="1">
    <source>
        <dbReference type="ARBA" id="ARBA00022485"/>
    </source>
</evidence>
<keyword evidence="8" id="KW-1185">Reference proteome</keyword>
<feature type="transmembrane region" description="Helical" evidence="5">
    <location>
        <begin position="186"/>
        <end position="205"/>
    </location>
</feature>
<dbReference type="PROSITE" id="PS51379">
    <property type="entry name" value="4FE4S_FER_2"/>
    <property type="match status" value="2"/>
</dbReference>
<dbReference type="Pfam" id="PF12838">
    <property type="entry name" value="Fer4_7"/>
    <property type="match status" value="1"/>
</dbReference>
<dbReference type="InterPro" id="IPR017896">
    <property type="entry name" value="4Fe4S_Fe-S-bd"/>
</dbReference>
<dbReference type="eggNOG" id="arCOG01543">
    <property type="taxonomic scope" value="Archaea"/>
</dbReference>
<dbReference type="AlphaFoldDB" id="A1RZ41"/>
<name>A1RZ41_THEPD</name>
<evidence type="ECO:0000256" key="3">
    <source>
        <dbReference type="ARBA" id="ARBA00023004"/>
    </source>
</evidence>
<keyword evidence="2" id="KW-0479">Metal-binding</keyword>
<feature type="transmembrane region" description="Helical" evidence="5">
    <location>
        <begin position="211"/>
        <end position="230"/>
    </location>
</feature>
<proteinExistence type="predicted"/>
<dbReference type="STRING" id="368408.Tpen_1072"/>
<keyword evidence="1" id="KW-0004">4Fe-4S</keyword>
<dbReference type="InterPro" id="IPR050572">
    <property type="entry name" value="Fe-S_Ferredoxin"/>
</dbReference>
<dbReference type="GeneID" id="4601650"/>
<dbReference type="EMBL" id="CP000505">
    <property type="protein sequence ID" value="ABL78471.1"/>
    <property type="molecule type" value="Genomic_DNA"/>
</dbReference>
<keyword evidence="3" id="KW-0408">Iron</keyword>
<dbReference type="EnsemblBacteria" id="ABL78471">
    <property type="protein sequence ID" value="ABL78471"/>
    <property type="gene ID" value="Tpen_1072"/>
</dbReference>
<gene>
    <name evidence="7" type="ordered locus">Tpen_1072</name>
</gene>
<dbReference type="InterPro" id="IPR017900">
    <property type="entry name" value="4Fe4S_Fe_S_CS"/>
</dbReference>
<dbReference type="OrthoDB" id="23833at2157"/>
<feature type="domain" description="4Fe-4S ferredoxin-type" evidence="6">
    <location>
        <begin position="80"/>
        <end position="109"/>
    </location>
</feature>
<evidence type="ECO:0000256" key="2">
    <source>
        <dbReference type="ARBA" id="ARBA00022723"/>
    </source>
</evidence>
<protein>
    <submittedName>
        <fullName evidence="7">4Fe-4S ferredoxin, iron-sulfur binding domain protein</fullName>
    </submittedName>
</protein>
<reference evidence="8" key="1">
    <citation type="journal article" date="2008" name="J. Bacteriol.">
        <title>Genome sequence of Thermofilum pendens reveals an exceptional loss of biosynthetic pathways without genome reduction.</title>
        <authorList>
            <person name="Anderson I."/>
            <person name="Rodriguez J."/>
            <person name="Susanti D."/>
            <person name="Porat I."/>
            <person name="Reich C."/>
            <person name="Ulrich L.E."/>
            <person name="Elkins J.G."/>
            <person name="Mavromatis K."/>
            <person name="Lykidis A."/>
            <person name="Kim E."/>
            <person name="Thompson L.S."/>
            <person name="Nolan M."/>
            <person name="Land M."/>
            <person name="Copeland A."/>
            <person name="Lapidus A."/>
            <person name="Lucas S."/>
            <person name="Detter C."/>
            <person name="Zhulin I.B."/>
            <person name="Olsen G.J."/>
            <person name="Whitman W."/>
            <person name="Mukhopadhyay B."/>
            <person name="Bristow J."/>
            <person name="Kyrpides N."/>
        </authorList>
    </citation>
    <scope>NUCLEOTIDE SEQUENCE [LARGE SCALE GENOMIC DNA]</scope>
    <source>
        <strain evidence="8">DSM 2475 / Hrk 5</strain>
    </source>
</reference>
<evidence type="ECO:0000313" key="8">
    <source>
        <dbReference type="Proteomes" id="UP000000641"/>
    </source>
</evidence>
<evidence type="ECO:0000313" key="7">
    <source>
        <dbReference type="EMBL" id="ABL78471.1"/>
    </source>
</evidence>
<evidence type="ECO:0000256" key="4">
    <source>
        <dbReference type="ARBA" id="ARBA00023014"/>
    </source>
</evidence>
<keyword evidence="5" id="KW-0812">Transmembrane</keyword>
<accession>A1RZ41</accession>
<dbReference type="PANTHER" id="PTHR43687:SF1">
    <property type="entry name" value="FERREDOXIN III"/>
    <property type="match status" value="1"/>
</dbReference>
<dbReference type="PANTHER" id="PTHR43687">
    <property type="entry name" value="ADENYLYLSULFATE REDUCTASE, BETA SUBUNIT"/>
    <property type="match status" value="1"/>
</dbReference>
<organism evidence="7 8">
    <name type="scientific">Thermofilum pendens (strain DSM 2475 / Hrk 5)</name>
    <dbReference type="NCBI Taxonomy" id="368408"/>
    <lineage>
        <taxon>Archaea</taxon>
        <taxon>Thermoproteota</taxon>
        <taxon>Thermoprotei</taxon>
        <taxon>Thermofilales</taxon>
        <taxon>Thermofilaceae</taxon>
        <taxon>Thermofilum</taxon>
    </lineage>
</organism>
<keyword evidence="5" id="KW-0472">Membrane</keyword>
<dbReference type="KEGG" id="tpe:Tpen_1072"/>
<feature type="domain" description="4Fe-4S ferredoxin-type" evidence="6">
    <location>
        <begin position="38"/>
        <end position="67"/>
    </location>
</feature>
<keyword evidence="5" id="KW-1133">Transmembrane helix</keyword>
<dbReference type="PROSITE" id="PS00198">
    <property type="entry name" value="4FE4S_FER_1"/>
    <property type="match status" value="1"/>
</dbReference>
<dbReference type="GO" id="GO:0016491">
    <property type="term" value="F:oxidoreductase activity"/>
    <property type="evidence" value="ECO:0007669"/>
    <property type="project" value="UniProtKB-ARBA"/>
</dbReference>
<dbReference type="GO" id="GO:0051539">
    <property type="term" value="F:4 iron, 4 sulfur cluster binding"/>
    <property type="evidence" value="ECO:0007669"/>
    <property type="project" value="UniProtKB-KW"/>
</dbReference>
<dbReference type="Proteomes" id="UP000000641">
    <property type="component" value="Chromosome"/>
</dbReference>
<dbReference type="SUPFAM" id="SSF54862">
    <property type="entry name" value="4Fe-4S ferredoxins"/>
    <property type="match status" value="1"/>
</dbReference>
<evidence type="ECO:0000256" key="5">
    <source>
        <dbReference type="SAM" id="Phobius"/>
    </source>
</evidence>
<keyword evidence="4" id="KW-0411">Iron-sulfur</keyword>
<feature type="transmembrane region" description="Helical" evidence="5">
    <location>
        <begin position="130"/>
        <end position="150"/>
    </location>
</feature>